<protein>
    <submittedName>
        <fullName evidence="2">GTP-binding protein A</fullName>
    </submittedName>
</protein>
<sequence>MTQPVSHDILVVIIGVTGAGKTTFANLASGGNLLVGHGLDPCTQDPQAVQFMLDGHNITLIDTPGFDDDGRNDLEIFEGIGRWLVKQGFAKNQPLDGVIILHPITHSSIGNMEKKRTRLLEKILGQDAYKRVVITTTMWTAFRQGAFQNTWTTRQDQIWRNFMSNGAVLIKHDNTRDSAHGIIRSIILKSEAGRARTLLQTELTSKKRFTETTVGEDLKRCFEEEIEHIEEKLLKHRLKRPPDAWRKSTNFAEKWEWWEWESAYQDLEKSLELLQMQLKTMNRVISRLLGFWARIFR</sequence>
<dbReference type="GO" id="GO:0005525">
    <property type="term" value="F:GTP binding"/>
    <property type="evidence" value="ECO:0007669"/>
    <property type="project" value="InterPro"/>
</dbReference>
<accession>A0AAN6XGV1</accession>
<reference evidence="2" key="2">
    <citation type="submission" date="2023-05" db="EMBL/GenBank/DDBJ databases">
        <authorList>
            <consortium name="Lawrence Berkeley National Laboratory"/>
            <person name="Steindorff A."/>
            <person name="Hensen N."/>
            <person name="Bonometti L."/>
            <person name="Westerberg I."/>
            <person name="Brannstrom I.O."/>
            <person name="Guillou S."/>
            <person name="Cros-Aarteil S."/>
            <person name="Calhoun S."/>
            <person name="Haridas S."/>
            <person name="Kuo A."/>
            <person name="Mondo S."/>
            <person name="Pangilinan J."/>
            <person name="Riley R."/>
            <person name="Labutti K."/>
            <person name="Andreopoulos B."/>
            <person name="Lipzen A."/>
            <person name="Chen C."/>
            <person name="Yanf M."/>
            <person name="Daum C."/>
            <person name="Ng V."/>
            <person name="Clum A."/>
            <person name="Ohm R."/>
            <person name="Martin F."/>
            <person name="Silar P."/>
            <person name="Natvig D."/>
            <person name="Lalanne C."/>
            <person name="Gautier V."/>
            <person name="Ament-Velasquez S.L."/>
            <person name="Kruys A."/>
            <person name="Hutchinson M.I."/>
            <person name="Powell A.J."/>
            <person name="Barry K."/>
            <person name="Miller A.N."/>
            <person name="Grigoriev I.V."/>
            <person name="Debuchy R."/>
            <person name="Gladieux P."/>
            <person name="Thoren M.H."/>
            <person name="Johannesson H."/>
        </authorList>
    </citation>
    <scope>NUCLEOTIDE SEQUENCE</scope>
    <source>
        <strain evidence="2">CBS 315.58</strain>
    </source>
</reference>
<dbReference type="Pfam" id="PF01926">
    <property type="entry name" value="MMR_HSR1"/>
    <property type="match status" value="1"/>
</dbReference>
<feature type="domain" description="G" evidence="1">
    <location>
        <begin position="11"/>
        <end position="113"/>
    </location>
</feature>
<dbReference type="Gene3D" id="3.40.50.300">
    <property type="entry name" value="P-loop containing nucleotide triphosphate hydrolases"/>
    <property type="match status" value="1"/>
</dbReference>
<evidence type="ECO:0000313" key="2">
    <source>
        <dbReference type="EMBL" id="KAK4199321.1"/>
    </source>
</evidence>
<evidence type="ECO:0000259" key="1">
    <source>
        <dbReference type="Pfam" id="PF01926"/>
    </source>
</evidence>
<dbReference type="EMBL" id="MU863934">
    <property type="protein sequence ID" value="KAK4199321.1"/>
    <property type="molecule type" value="Genomic_DNA"/>
</dbReference>
<organism evidence="2 3">
    <name type="scientific">Triangularia verruculosa</name>
    <dbReference type="NCBI Taxonomy" id="2587418"/>
    <lineage>
        <taxon>Eukaryota</taxon>
        <taxon>Fungi</taxon>
        <taxon>Dikarya</taxon>
        <taxon>Ascomycota</taxon>
        <taxon>Pezizomycotina</taxon>
        <taxon>Sordariomycetes</taxon>
        <taxon>Sordariomycetidae</taxon>
        <taxon>Sordariales</taxon>
        <taxon>Podosporaceae</taxon>
        <taxon>Triangularia</taxon>
    </lineage>
</organism>
<dbReference type="AlphaFoldDB" id="A0AAN6XGV1"/>
<dbReference type="Proteomes" id="UP001303160">
    <property type="component" value="Unassembled WGS sequence"/>
</dbReference>
<evidence type="ECO:0000313" key="3">
    <source>
        <dbReference type="Proteomes" id="UP001303160"/>
    </source>
</evidence>
<keyword evidence="3" id="KW-1185">Reference proteome</keyword>
<dbReference type="InterPro" id="IPR006073">
    <property type="entry name" value="GTP-bd"/>
</dbReference>
<name>A0AAN6XGV1_9PEZI</name>
<comment type="caution">
    <text evidence="2">The sequence shown here is derived from an EMBL/GenBank/DDBJ whole genome shotgun (WGS) entry which is preliminary data.</text>
</comment>
<reference evidence="2" key="1">
    <citation type="journal article" date="2023" name="Mol. Phylogenet. Evol.">
        <title>Genome-scale phylogeny and comparative genomics of the fungal order Sordariales.</title>
        <authorList>
            <person name="Hensen N."/>
            <person name="Bonometti L."/>
            <person name="Westerberg I."/>
            <person name="Brannstrom I.O."/>
            <person name="Guillou S."/>
            <person name="Cros-Aarteil S."/>
            <person name="Calhoun S."/>
            <person name="Haridas S."/>
            <person name="Kuo A."/>
            <person name="Mondo S."/>
            <person name="Pangilinan J."/>
            <person name="Riley R."/>
            <person name="LaButti K."/>
            <person name="Andreopoulos B."/>
            <person name="Lipzen A."/>
            <person name="Chen C."/>
            <person name="Yan M."/>
            <person name="Daum C."/>
            <person name="Ng V."/>
            <person name="Clum A."/>
            <person name="Steindorff A."/>
            <person name="Ohm R.A."/>
            <person name="Martin F."/>
            <person name="Silar P."/>
            <person name="Natvig D.O."/>
            <person name="Lalanne C."/>
            <person name="Gautier V."/>
            <person name="Ament-Velasquez S.L."/>
            <person name="Kruys A."/>
            <person name="Hutchinson M.I."/>
            <person name="Powell A.J."/>
            <person name="Barry K."/>
            <person name="Miller A.N."/>
            <person name="Grigoriev I.V."/>
            <person name="Debuchy R."/>
            <person name="Gladieux P."/>
            <person name="Hiltunen Thoren M."/>
            <person name="Johannesson H."/>
        </authorList>
    </citation>
    <scope>NUCLEOTIDE SEQUENCE</scope>
    <source>
        <strain evidence="2">CBS 315.58</strain>
    </source>
</reference>
<gene>
    <name evidence="2" type="ORF">QBC40DRAFT_329513</name>
</gene>
<dbReference type="InterPro" id="IPR027417">
    <property type="entry name" value="P-loop_NTPase"/>
</dbReference>
<proteinExistence type="predicted"/>
<dbReference type="SUPFAM" id="SSF52540">
    <property type="entry name" value="P-loop containing nucleoside triphosphate hydrolases"/>
    <property type="match status" value="1"/>
</dbReference>